<name>A0A2J6Q934_9HELO</name>
<evidence type="ECO:0008006" key="4">
    <source>
        <dbReference type="Google" id="ProtNLM"/>
    </source>
</evidence>
<dbReference type="EMBL" id="KZ613476">
    <property type="protein sequence ID" value="PMD22789.1"/>
    <property type="molecule type" value="Genomic_DNA"/>
</dbReference>
<dbReference type="OrthoDB" id="5428055at2759"/>
<accession>A0A2J6Q934</accession>
<keyword evidence="3" id="KW-1185">Reference proteome</keyword>
<keyword evidence="1" id="KW-1133">Transmembrane helix</keyword>
<dbReference type="STRING" id="1745343.A0A2J6Q934"/>
<dbReference type="Gene3D" id="1.20.58.340">
    <property type="entry name" value="Magnesium transport protein CorA, transmembrane region"/>
    <property type="match status" value="1"/>
</dbReference>
<dbReference type="AlphaFoldDB" id="A0A2J6Q934"/>
<keyword evidence="1" id="KW-0472">Membrane</keyword>
<proteinExistence type="predicted"/>
<gene>
    <name evidence="2" type="ORF">NA56DRAFT_717672</name>
</gene>
<reference evidence="2 3" key="1">
    <citation type="submission" date="2016-05" db="EMBL/GenBank/DDBJ databases">
        <title>A degradative enzymes factory behind the ericoid mycorrhizal symbiosis.</title>
        <authorList>
            <consortium name="DOE Joint Genome Institute"/>
            <person name="Martino E."/>
            <person name="Morin E."/>
            <person name="Grelet G."/>
            <person name="Kuo A."/>
            <person name="Kohler A."/>
            <person name="Daghino S."/>
            <person name="Barry K."/>
            <person name="Choi C."/>
            <person name="Cichocki N."/>
            <person name="Clum A."/>
            <person name="Copeland A."/>
            <person name="Hainaut M."/>
            <person name="Haridas S."/>
            <person name="Labutti K."/>
            <person name="Lindquist E."/>
            <person name="Lipzen A."/>
            <person name="Khouja H.-R."/>
            <person name="Murat C."/>
            <person name="Ohm R."/>
            <person name="Olson A."/>
            <person name="Spatafora J."/>
            <person name="Veneault-Fourrey C."/>
            <person name="Henrissat B."/>
            <person name="Grigoriev I."/>
            <person name="Martin F."/>
            <person name="Perotto S."/>
        </authorList>
    </citation>
    <scope>NUCLEOTIDE SEQUENCE [LARGE SCALE GENOMIC DNA]</scope>
    <source>
        <strain evidence="2 3">UAMH 7357</strain>
    </source>
</reference>
<evidence type="ECO:0000313" key="3">
    <source>
        <dbReference type="Proteomes" id="UP000235672"/>
    </source>
</evidence>
<protein>
    <recommendedName>
        <fullName evidence="4">Cora-domain-containing protein</fullName>
    </recommendedName>
</protein>
<organism evidence="2 3">
    <name type="scientific">Hyaloscypha hepaticicola</name>
    <dbReference type="NCBI Taxonomy" id="2082293"/>
    <lineage>
        <taxon>Eukaryota</taxon>
        <taxon>Fungi</taxon>
        <taxon>Dikarya</taxon>
        <taxon>Ascomycota</taxon>
        <taxon>Pezizomycotina</taxon>
        <taxon>Leotiomycetes</taxon>
        <taxon>Helotiales</taxon>
        <taxon>Hyaloscyphaceae</taxon>
        <taxon>Hyaloscypha</taxon>
    </lineage>
</organism>
<dbReference type="Proteomes" id="UP000235672">
    <property type="component" value="Unassembled WGS sequence"/>
</dbReference>
<evidence type="ECO:0000256" key="1">
    <source>
        <dbReference type="SAM" id="Phobius"/>
    </source>
</evidence>
<sequence length="542" mass="60978">MSDQDRSEPHSYISFLQNLAKLSCTYKSFTNFFKQTDGVYQSPAKFTLVTINASSNQSQDFDIRHFEGPAELEEELEAITCSEVSCRLFLVENVCPQTVSLLGEHFNIDPQFFADHFNVESWYRIGESDRLPALPSSQKLQDFLQLRFIEAQAILKKSPPSYGIGDGLKMNGSGGIGKGSGVVVVPDDAVSFILPDKTTARVLRKAGRLTPRTRADHDFHPLLLARQAITVWFQKQNAGGQGWTGIVLVDPPFQYSSGDECCEPAERRPFNRRPDWKEGISDIMPCSPIRLALAHHLEEILTREPSLLEAAQSNCFLVIGDIYHIVASNWVVIDSYINRELATVEYILEKEEPDIRQLEIYLKEMYMHRRRCSKYCELIEEAKQQCHDKGQSSCPITSDSASSAVGKLAQDLEQDFVYLLAKTHGTALRTQKTIQLLTALVSIARGKQAINENHGIGRLSLLAMVFLPFSTVGTILGIQTSYGPGQSTFWLFWTISIPLTVFILIMASLDDKIGESLHRPLSRLGVQMRDMAVKWRHVEQEL</sequence>
<keyword evidence="1" id="KW-0812">Transmembrane</keyword>
<feature type="transmembrane region" description="Helical" evidence="1">
    <location>
        <begin position="490"/>
        <end position="509"/>
    </location>
</feature>
<feature type="transmembrane region" description="Helical" evidence="1">
    <location>
        <begin position="459"/>
        <end position="478"/>
    </location>
</feature>
<evidence type="ECO:0000313" key="2">
    <source>
        <dbReference type="EMBL" id="PMD22789.1"/>
    </source>
</evidence>